<gene>
    <name evidence="1" type="primary">25</name>
    <name evidence="1" type="ORF">PBI_MEGAN_25</name>
</gene>
<protein>
    <submittedName>
        <fullName evidence="1">Head-to-tail adaptor</fullName>
    </submittedName>
</protein>
<dbReference type="RefSeq" id="YP_010751316.1">
    <property type="nucleotide sequence ID" value="NC_073368.1"/>
</dbReference>
<dbReference type="EMBL" id="MN586020">
    <property type="protein sequence ID" value="QGJ92695.1"/>
    <property type="molecule type" value="Genomic_DNA"/>
</dbReference>
<reference evidence="1 2" key="1">
    <citation type="submission" date="2019-10" db="EMBL/GenBank/DDBJ databases">
        <authorList>
            <person name="Abad L.A."/>
            <person name="AUll H.A."/>
            <person name="Garlena R.A."/>
            <person name="Russell D.A."/>
            <person name="Pope W.H."/>
            <person name="Jacobs-Sera D."/>
            <person name="Hatfull G.F."/>
        </authorList>
    </citation>
    <scope>NUCLEOTIDE SEQUENCE [LARGE SCALE GENOMIC DNA]</scope>
</reference>
<keyword evidence="2" id="KW-1185">Reference proteome</keyword>
<name>A0A649VKP7_9CAUD</name>
<organism evidence="1 2">
    <name type="scientific">Microbacterium phage Megan</name>
    <dbReference type="NCBI Taxonomy" id="2656551"/>
    <lineage>
        <taxon>Viruses</taxon>
        <taxon>Duplodnaviria</taxon>
        <taxon>Heunggongvirae</taxon>
        <taxon>Uroviricota</taxon>
        <taxon>Caudoviricetes</taxon>
        <taxon>Hodgkinviridae</taxon>
        <taxon>Meganvirus</taxon>
        <taxon>Meganvirus megan</taxon>
    </lineage>
</organism>
<proteinExistence type="predicted"/>
<dbReference type="KEGG" id="vg:80004982"/>
<dbReference type="Proteomes" id="UP000425388">
    <property type="component" value="Segment"/>
</dbReference>
<evidence type="ECO:0000313" key="1">
    <source>
        <dbReference type="EMBL" id="QGJ92695.1"/>
    </source>
</evidence>
<accession>A0A649VKP7</accession>
<sequence>MTPRRFPKPPEESYMAEQDDMLTDDAAAPEVAALVVPDVEPVTEACAWPVVYIDCTDECDAYANWPEPQRAMAQAWFEAIAIDMLWNWTGNVFGVCTEEVRPCRQDCAGNERWSSTFWGRGPGFDPGFPRLGGMGAGGSAFYPVLVSGAWFNITCGCLQTCSCSPSGPKVLSLPGPVQGVEEVTIDGVTVPPTSYRIDRGRWLIRTDGGVWPACQDMNVPADAVGSFVVRYQKGIAVPPGGQAAAGRLACELAKAACSDEECALPERIQTITRQGLTVGVNTSDVAWAQTGIWSIDNWVSTVNRPKPFASVRSVDLPSLR</sequence>
<dbReference type="GeneID" id="80004982"/>
<evidence type="ECO:0000313" key="2">
    <source>
        <dbReference type="Proteomes" id="UP000425388"/>
    </source>
</evidence>